<gene>
    <name evidence="10" type="ORF">GCM10022268_10520</name>
</gene>
<comment type="similarity">
    <text evidence="2 8">Belongs to the nitroreductase family.</text>
</comment>
<protein>
    <recommendedName>
        <fullName evidence="8">Putative NAD(P)H nitroreductase</fullName>
        <ecNumber evidence="8">1.-.-.-</ecNumber>
    </recommendedName>
</protein>
<keyword evidence="4 8" id="KW-0288">FMN</keyword>
<evidence type="ECO:0000256" key="7">
    <source>
        <dbReference type="ARBA" id="ARBA00023027"/>
    </source>
</evidence>
<dbReference type="InterPro" id="IPR000415">
    <property type="entry name" value="Nitroreductase-like"/>
</dbReference>
<dbReference type="Pfam" id="PF00881">
    <property type="entry name" value="Nitroreductase"/>
    <property type="match status" value="1"/>
</dbReference>
<evidence type="ECO:0000313" key="10">
    <source>
        <dbReference type="EMBL" id="GAA3702653.1"/>
    </source>
</evidence>
<keyword evidence="6 8" id="KW-0560">Oxidoreductase</keyword>
<keyword evidence="3 8" id="KW-0285">Flavoprotein</keyword>
<dbReference type="InterPro" id="IPR052530">
    <property type="entry name" value="NAD(P)H_nitroreductase"/>
</dbReference>
<proteinExistence type="inferred from homology"/>
<accession>A0ABP7DCN0</accession>
<dbReference type="SUPFAM" id="SSF55469">
    <property type="entry name" value="FMN-dependent nitroreductase-like"/>
    <property type="match status" value="1"/>
</dbReference>
<dbReference type="PANTHER" id="PTHR43821">
    <property type="entry name" value="NAD(P)H NITROREDUCTASE YDJA-RELATED"/>
    <property type="match status" value="1"/>
</dbReference>
<evidence type="ECO:0000313" key="11">
    <source>
        <dbReference type="Proteomes" id="UP001500523"/>
    </source>
</evidence>
<evidence type="ECO:0000256" key="5">
    <source>
        <dbReference type="ARBA" id="ARBA00022857"/>
    </source>
</evidence>
<keyword evidence="7 8" id="KW-0520">NAD</keyword>
<dbReference type="EC" id="1.-.-.-" evidence="8"/>
<comment type="cofactor">
    <cofactor evidence="1 8">
        <name>FMN</name>
        <dbReference type="ChEBI" id="CHEBI:58210"/>
    </cofactor>
</comment>
<evidence type="ECO:0000256" key="4">
    <source>
        <dbReference type="ARBA" id="ARBA00022643"/>
    </source>
</evidence>
<sequence>MWAGMLNDRSTPAAFLATRRSGKPRDLVAPGPDADELTDMLTIAARTPDHGKIAPWRFVVVAPERRAALATLLTEACRSEKPGASAGEIAGLEQFAHQAPTLVVVLSSPRVDSPIPVWEQELSAGAACMNLLHAAHAAGYAAGWLTGWAAFSETVLGAFGAASERIVGFVFIGTPSRPLDERPRPAIDRIVSHW</sequence>
<evidence type="ECO:0000256" key="3">
    <source>
        <dbReference type="ARBA" id="ARBA00022630"/>
    </source>
</evidence>
<evidence type="ECO:0000259" key="9">
    <source>
        <dbReference type="Pfam" id="PF00881"/>
    </source>
</evidence>
<dbReference type="InterPro" id="IPR029479">
    <property type="entry name" value="Nitroreductase"/>
</dbReference>
<dbReference type="PIRSF" id="PIRSF000232">
    <property type="entry name" value="YdjA"/>
    <property type="match status" value="1"/>
</dbReference>
<comment type="caution">
    <text evidence="10">The sequence shown here is derived from an EMBL/GenBank/DDBJ whole genome shotgun (WGS) entry which is preliminary data.</text>
</comment>
<name>A0ABP7DCN0_9SPHN</name>
<reference evidence="11" key="1">
    <citation type="journal article" date="2019" name="Int. J. Syst. Evol. Microbiol.">
        <title>The Global Catalogue of Microorganisms (GCM) 10K type strain sequencing project: providing services to taxonomists for standard genome sequencing and annotation.</title>
        <authorList>
            <consortium name="The Broad Institute Genomics Platform"/>
            <consortium name="The Broad Institute Genome Sequencing Center for Infectious Disease"/>
            <person name="Wu L."/>
            <person name="Ma J."/>
        </authorList>
    </citation>
    <scope>NUCLEOTIDE SEQUENCE [LARGE SCALE GENOMIC DNA]</scope>
    <source>
        <strain evidence="11">JCM 17498</strain>
    </source>
</reference>
<dbReference type="Gene3D" id="3.40.109.10">
    <property type="entry name" value="NADH Oxidase"/>
    <property type="match status" value="1"/>
</dbReference>
<evidence type="ECO:0000256" key="2">
    <source>
        <dbReference type="ARBA" id="ARBA00007118"/>
    </source>
</evidence>
<organism evidence="10 11">
    <name type="scientific">Sphingomonas cynarae</name>
    <dbReference type="NCBI Taxonomy" id="930197"/>
    <lineage>
        <taxon>Bacteria</taxon>
        <taxon>Pseudomonadati</taxon>
        <taxon>Pseudomonadota</taxon>
        <taxon>Alphaproteobacteria</taxon>
        <taxon>Sphingomonadales</taxon>
        <taxon>Sphingomonadaceae</taxon>
        <taxon>Sphingomonas</taxon>
    </lineage>
</organism>
<dbReference type="CDD" id="cd02135">
    <property type="entry name" value="YdjA-like"/>
    <property type="match status" value="1"/>
</dbReference>
<evidence type="ECO:0000256" key="8">
    <source>
        <dbReference type="PIRNR" id="PIRNR000232"/>
    </source>
</evidence>
<evidence type="ECO:0000256" key="1">
    <source>
        <dbReference type="ARBA" id="ARBA00001917"/>
    </source>
</evidence>
<dbReference type="Proteomes" id="UP001500523">
    <property type="component" value="Unassembled WGS sequence"/>
</dbReference>
<evidence type="ECO:0000256" key="6">
    <source>
        <dbReference type="ARBA" id="ARBA00023002"/>
    </source>
</evidence>
<keyword evidence="11" id="KW-1185">Reference proteome</keyword>
<dbReference type="InterPro" id="IPR026021">
    <property type="entry name" value="YdjA-like"/>
</dbReference>
<dbReference type="EMBL" id="BAABBF010000002">
    <property type="protein sequence ID" value="GAA3702653.1"/>
    <property type="molecule type" value="Genomic_DNA"/>
</dbReference>
<feature type="domain" description="Nitroreductase" evidence="9">
    <location>
        <begin position="18"/>
        <end position="173"/>
    </location>
</feature>
<dbReference type="PANTHER" id="PTHR43821:SF1">
    <property type="entry name" value="NAD(P)H NITROREDUCTASE YDJA-RELATED"/>
    <property type="match status" value="1"/>
</dbReference>
<keyword evidence="5 8" id="KW-0521">NADP</keyword>